<evidence type="ECO:0000313" key="2">
    <source>
        <dbReference type="EMBL" id="AKP53387.1"/>
    </source>
</evidence>
<keyword evidence="1" id="KW-0472">Membrane</keyword>
<dbReference type="STRING" id="320787.CA2015_4027"/>
<feature type="transmembrane region" description="Helical" evidence="1">
    <location>
        <begin position="35"/>
        <end position="57"/>
    </location>
</feature>
<dbReference type="OrthoDB" id="9097160at2"/>
<dbReference type="Pfam" id="PF04657">
    <property type="entry name" value="DMT_YdcZ"/>
    <property type="match status" value="1"/>
</dbReference>
<dbReference type="GO" id="GO:0005886">
    <property type="term" value="C:plasma membrane"/>
    <property type="evidence" value="ECO:0007669"/>
    <property type="project" value="TreeGrafter"/>
</dbReference>
<evidence type="ECO:0000313" key="3">
    <source>
        <dbReference type="Proteomes" id="UP000036520"/>
    </source>
</evidence>
<keyword evidence="3" id="KW-1185">Reference proteome</keyword>
<name>A0A0H4PY84_9BACT</name>
<organism evidence="2 3">
    <name type="scientific">Cyclobacterium amurskyense</name>
    <dbReference type="NCBI Taxonomy" id="320787"/>
    <lineage>
        <taxon>Bacteria</taxon>
        <taxon>Pseudomonadati</taxon>
        <taxon>Bacteroidota</taxon>
        <taxon>Cytophagia</taxon>
        <taxon>Cytophagales</taxon>
        <taxon>Cyclobacteriaceae</taxon>
        <taxon>Cyclobacterium</taxon>
    </lineage>
</organism>
<sequence>MNNSTLLLLSFSVGVMVVIQGGINSRLGILLNNSLLATLIALTMAASFTLIAVLITVRQIPSMYQLREIPIYMWVLGGLLSFLAVTLFYYVIPKVGISTAVTFGLAGQLLFAAIAGHFGWFNMPLEPFTMKKIAGLFMMIAGVILIKI</sequence>
<dbReference type="InterPro" id="IPR006750">
    <property type="entry name" value="YdcZ"/>
</dbReference>
<feature type="transmembrane region" description="Helical" evidence="1">
    <location>
        <begin position="99"/>
        <end position="122"/>
    </location>
</feature>
<protein>
    <recommendedName>
        <fullName evidence="4">Integral membrane protein</fullName>
    </recommendedName>
</protein>
<dbReference type="KEGG" id="camu:CA2015_4027"/>
<dbReference type="PANTHER" id="PTHR34821">
    <property type="entry name" value="INNER MEMBRANE PROTEIN YDCZ"/>
    <property type="match status" value="1"/>
</dbReference>
<evidence type="ECO:0000256" key="1">
    <source>
        <dbReference type="SAM" id="Phobius"/>
    </source>
</evidence>
<accession>A0A0H4PY84</accession>
<proteinExistence type="predicted"/>
<dbReference type="Proteomes" id="UP000036520">
    <property type="component" value="Chromosome"/>
</dbReference>
<gene>
    <name evidence="2" type="ORF">CA2015_4027</name>
</gene>
<dbReference type="EMBL" id="CP012040">
    <property type="protein sequence ID" value="AKP53387.1"/>
    <property type="molecule type" value="Genomic_DNA"/>
</dbReference>
<dbReference type="AlphaFoldDB" id="A0A0H4PY84"/>
<feature type="transmembrane region" description="Helical" evidence="1">
    <location>
        <begin position="6"/>
        <end position="23"/>
    </location>
</feature>
<reference evidence="2 3" key="1">
    <citation type="submission" date="2015-07" db="EMBL/GenBank/DDBJ databases">
        <authorList>
            <person name="Kim K.M."/>
        </authorList>
    </citation>
    <scope>NUCLEOTIDE SEQUENCE [LARGE SCALE GENOMIC DNA]</scope>
    <source>
        <strain evidence="2 3">KCTC 12363</strain>
    </source>
</reference>
<evidence type="ECO:0008006" key="4">
    <source>
        <dbReference type="Google" id="ProtNLM"/>
    </source>
</evidence>
<dbReference type="RefSeq" id="WP_048643501.1">
    <property type="nucleotide sequence ID" value="NZ_CAXBGM010000013.1"/>
</dbReference>
<dbReference type="PANTHER" id="PTHR34821:SF2">
    <property type="entry name" value="INNER MEMBRANE PROTEIN YDCZ"/>
    <property type="match status" value="1"/>
</dbReference>
<keyword evidence="1" id="KW-1133">Transmembrane helix</keyword>
<feature type="transmembrane region" description="Helical" evidence="1">
    <location>
        <begin position="69"/>
        <end position="92"/>
    </location>
</feature>
<keyword evidence="1" id="KW-0812">Transmembrane</keyword>